<feature type="compositionally biased region" description="Basic and acidic residues" evidence="2">
    <location>
        <begin position="242"/>
        <end position="254"/>
    </location>
</feature>
<feature type="compositionally biased region" description="Polar residues" evidence="2">
    <location>
        <begin position="709"/>
        <end position="721"/>
    </location>
</feature>
<accession>A0A136J0L8</accession>
<evidence type="ECO:0000313" key="3">
    <source>
        <dbReference type="EMBL" id="KXJ90712.1"/>
    </source>
</evidence>
<evidence type="ECO:0000256" key="2">
    <source>
        <dbReference type="SAM" id="MobiDB-lite"/>
    </source>
</evidence>
<dbReference type="OrthoDB" id="10599627at2759"/>
<evidence type="ECO:0000313" key="4">
    <source>
        <dbReference type="Proteomes" id="UP000070501"/>
    </source>
</evidence>
<feature type="region of interest" description="Disordered" evidence="2">
    <location>
        <begin position="466"/>
        <end position="538"/>
    </location>
</feature>
<feature type="compositionally biased region" description="Polar residues" evidence="2">
    <location>
        <begin position="651"/>
        <end position="660"/>
    </location>
</feature>
<feature type="region of interest" description="Disordered" evidence="2">
    <location>
        <begin position="705"/>
        <end position="780"/>
    </location>
</feature>
<sequence>MNTEQPAACISATSVATAKYGGPLPRPVEMCRPPSQQLIPAETRFRKHFRDSPASGGTADKQQQGPGLRGQRSKSLGLDAPTQKALKLGILLPEEVARATKHQSVPLQGPSDISDGGQSPWAHRTTYRLRLECGDFDVGTVTSQLSRAGDAGGIAEATFPSNEGNRADKVTNPKVAPLDYARAYYLELSRTRKEGRKSRLPRPLVRHHHTKGHKEFFVLSKVPAAVADDAAIPRLPPARLPTSKDEDPASHENIDVDPITSHEPVQHSTVTMFRVLKKTRRTRRDSQSSHSITSSTRSEMDSEFIKSPMLPPVLPELQFADSSEDTEEALGLARMRSIAKQYDSNDWRTISSIQDGREGNVRAGPETYDEVESNVETMEHSISSIDNTGSHGQTSADCDNWHGEPSTSYSPNATSVLESIPTTQTAAHDHAYLLEAAEVSPRQYTAFPSLRDYTVTELKSGSGNVFSNASTGAPPAPYSSTQPSSAETSTGEKNNADTSIINSPSEQPNSGGSAGSPTTPERTSILTKSVVPLPPRSRLRVKPVKLSLMPSPKKRQSACVPPLFTPVRPAPIAPGSCKEAKSTSPKSASTASEEEANKAMHDLIDEMIDHSAGEAAHYSDSNDDDEVSEPQHWIMNSVSARGATRRWQPNDRASPTNQEGGSRIGGICDSREQTEIMGLHRLEQLPSPSPPSAGQSPITLRSHFRTDNDSSVAISDTQSRRAPSAMSLGARPNSFLGSHRETSHDDDRSRLSGTTTSSSQSKGSLATGSSESVNFFPSPGGHYPYNDVVQRPRLWKEIPVFDKYQGSLVEQDARAKAAKEEAARVIRERREKKLAIKAEKKELKRLKKVEAKESKMMAPVASEEEFRMTEEGMSPSQQDGISPFSCPMTATLPVTGFGRSSEVMADVPAISQAPRKQQSLPALRARASARVLSNMFRPNAAPGS</sequence>
<evidence type="ECO:0000256" key="1">
    <source>
        <dbReference type="SAM" id="Coils"/>
    </source>
</evidence>
<feature type="compositionally biased region" description="Low complexity" evidence="2">
    <location>
        <begin position="751"/>
        <end position="770"/>
    </location>
</feature>
<name>A0A136J0L8_9PEZI</name>
<proteinExistence type="predicted"/>
<feature type="compositionally biased region" description="Polar residues" evidence="2">
    <location>
        <begin position="478"/>
        <end position="527"/>
    </location>
</feature>
<feature type="region of interest" description="Disordered" evidence="2">
    <location>
        <begin position="573"/>
        <end position="596"/>
    </location>
</feature>
<gene>
    <name evidence="3" type="ORF">Micbo1qcDRAFT_226694</name>
</gene>
<feature type="region of interest" description="Disordered" evidence="2">
    <location>
        <begin position="101"/>
        <end position="120"/>
    </location>
</feature>
<feature type="compositionally biased region" description="Low complexity" evidence="2">
    <location>
        <begin position="288"/>
        <end position="297"/>
    </location>
</feature>
<protein>
    <submittedName>
        <fullName evidence="3">Uncharacterized protein</fullName>
    </submittedName>
</protein>
<dbReference type="Proteomes" id="UP000070501">
    <property type="component" value="Unassembled WGS sequence"/>
</dbReference>
<dbReference type="EMBL" id="KQ964252">
    <property type="protein sequence ID" value="KXJ90712.1"/>
    <property type="molecule type" value="Genomic_DNA"/>
</dbReference>
<feature type="coiled-coil region" evidence="1">
    <location>
        <begin position="808"/>
        <end position="849"/>
    </location>
</feature>
<keyword evidence="4" id="KW-1185">Reference proteome</keyword>
<reference evidence="4" key="1">
    <citation type="submission" date="2016-02" db="EMBL/GenBank/DDBJ databases">
        <title>Draft genome sequence of Microdochium bolleyi, a fungal endophyte of beachgrass.</title>
        <authorList>
            <consortium name="DOE Joint Genome Institute"/>
            <person name="David A.S."/>
            <person name="May G."/>
            <person name="Haridas S."/>
            <person name="Lim J."/>
            <person name="Wang M."/>
            <person name="Labutti K."/>
            <person name="Lipzen A."/>
            <person name="Barry K."/>
            <person name="Grigoriev I.V."/>
        </authorList>
    </citation>
    <scope>NUCLEOTIDE SEQUENCE [LARGE SCALE GENOMIC DNA]</scope>
    <source>
        <strain evidence="4">J235TASD1</strain>
    </source>
</reference>
<keyword evidence="1" id="KW-0175">Coiled coil</keyword>
<feature type="compositionally biased region" description="Basic and acidic residues" evidence="2">
    <location>
        <begin position="738"/>
        <end position="750"/>
    </location>
</feature>
<feature type="region of interest" description="Disordered" evidence="2">
    <location>
        <begin position="851"/>
        <end position="887"/>
    </location>
</feature>
<feature type="compositionally biased region" description="Low complexity" evidence="2">
    <location>
        <begin position="582"/>
        <end position="591"/>
    </location>
</feature>
<dbReference type="InParanoid" id="A0A136J0L8"/>
<feature type="region of interest" description="Disordered" evidence="2">
    <location>
        <begin position="639"/>
        <end position="666"/>
    </location>
</feature>
<organism evidence="3 4">
    <name type="scientific">Microdochium bolleyi</name>
    <dbReference type="NCBI Taxonomy" id="196109"/>
    <lineage>
        <taxon>Eukaryota</taxon>
        <taxon>Fungi</taxon>
        <taxon>Dikarya</taxon>
        <taxon>Ascomycota</taxon>
        <taxon>Pezizomycotina</taxon>
        <taxon>Sordariomycetes</taxon>
        <taxon>Xylariomycetidae</taxon>
        <taxon>Xylariales</taxon>
        <taxon>Microdochiaceae</taxon>
        <taxon>Microdochium</taxon>
    </lineage>
</organism>
<feature type="region of interest" description="Disordered" evidence="2">
    <location>
        <begin position="27"/>
        <end position="79"/>
    </location>
</feature>
<feature type="region of interest" description="Disordered" evidence="2">
    <location>
        <begin position="233"/>
        <end position="303"/>
    </location>
</feature>
<dbReference type="AlphaFoldDB" id="A0A136J0L8"/>